<proteinExistence type="predicted"/>
<accession>A0A2S4PZE6</accession>
<name>A0A2S4PZE6_9PEZI</name>
<comment type="caution">
    <text evidence="2">The sequence shown here is derived from an EMBL/GenBank/DDBJ whole genome shotgun (WGS) entry which is preliminary data.</text>
</comment>
<dbReference type="AlphaFoldDB" id="A0A2S4PZE6"/>
<feature type="non-terminal residue" evidence="2">
    <location>
        <position position="661"/>
    </location>
</feature>
<dbReference type="OrthoDB" id="2800852at2759"/>
<dbReference type="Gene3D" id="3.60.10.10">
    <property type="entry name" value="Endonuclease/exonuclease/phosphatase"/>
    <property type="match status" value="1"/>
</dbReference>
<keyword evidence="3" id="KW-1185">Reference proteome</keyword>
<sequence>MSEYPQAFRDLNLSSLDNDTLVSIASIITQRGVPETLDPERRVQKNVNNSGRAQPLAATLIRSVAKSTAVTERIAAVQDTQVVASPPAQLPVPSMDLDDEMETETESEPENDDFPSLGSTISLKKTADMLTTDENQDNCCTQKEDVSTQNSILMIKARGLLNLVGPYQEEVETQCLGAGSGFLALIPDGVSRAIWGKNIYLKYSEDPHTLKTFVQKNNSSWAAMTANENIKSSNTPIRQIQKLIPDSSLVCDVWHAPSGIAILAPTPAKAAAILQYKDLIANRFEPGLASTRDDVSIRQIAWKNKSQDSNDDIEHVRTHFPSHKAHKFPFRLQLFGLAVGIQCTQNRKPVPICEKCFGLYSTRTCAPAAAEDSGCGVYNAPINSIGAGECMKLLLETSESPNFVASDFKLRHPMWDLFTTSTSQETTALIDWEREKDLSLLNPTDVSTHNRGGTLDLAFCFLVGAKCEIPLDLHTTSDHETLVTTIPLNGELIPDNIGRLRFNSVDKDLFLKILGHRKESSSIQTEEEAEIEAEDILKTIHTALLAACTRANSKCRGTAFWNTECWEATFRYRQARRMGHLKNEKRDLRNAVKRAKREYWKSQVENLDNLPDFYKIVKWHNTASKYHTTPLKDQNEDTLVFCPEKKAELLHGVLLSRHMEC</sequence>
<feature type="region of interest" description="Disordered" evidence="1">
    <location>
        <begin position="86"/>
        <end position="119"/>
    </location>
</feature>
<dbReference type="EMBL" id="PEDP01000132">
    <property type="protein sequence ID" value="POS87409.1"/>
    <property type="molecule type" value="Genomic_DNA"/>
</dbReference>
<reference evidence="2 3" key="1">
    <citation type="submission" date="2017-10" db="EMBL/GenBank/DDBJ databases">
        <title>Development of genomic resources for the powdery mildew, Erysiphe pulchra.</title>
        <authorList>
            <person name="Wadl P.A."/>
            <person name="Mack B.M."/>
            <person name="Moore G."/>
            <person name="Beltz S.B."/>
        </authorList>
    </citation>
    <scope>NUCLEOTIDE SEQUENCE [LARGE SCALE GENOMIC DNA]</scope>
    <source>
        <strain evidence="2">Cflorida</strain>
    </source>
</reference>
<evidence type="ECO:0000256" key="1">
    <source>
        <dbReference type="SAM" id="MobiDB-lite"/>
    </source>
</evidence>
<dbReference type="SUPFAM" id="SSF56219">
    <property type="entry name" value="DNase I-like"/>
    <property type="match status" value="1"/>
</dbReference>
<dbReference type="InterPro" id="IPR036691">
    <property type="entry name" value="Endo/exonu/phosph_ase_sf"/>
</dbReference>
<dbReference type="Proteomes" id="UP000237438">
    <property type="component" value="Unassembled WGS sequence"/>
</dbReference>
<dbReference type="STRING" id="225359.A0A2S4PZE6"/>
<evidence type="ECO:0000313" key="2">
    <source>
        <dbReference type="EMBL" id="POS87409.1"/>
    </source>
</evidence>
<feature type="compositionally biased region" description="Acidic residues" evidence="1">
    <location>
        <begin position="96"/>
        <end position="113"/>
    </location>
</feature>
<organism evidence="2 3">
    <name type="scientific">Erysiphe pulchra</name>
    <dbReference type="NCBI Taxonomy" id="225359"/>
    <lineage>
        <taxon>Eukaryota</taxon>
        <taxon>Fungi</taxon>
        <taxon>Dikarya</taxon>
        <taxon>Ascomycota</taxon>
        <taxon>Pezizomycotina</taxon>
        <taxon>Leotiomycetes</taxon>
        <taxon>Erysiphales</taxon>
        <taxon>Erysiphaceae</taxon>
        <taxon>Erysiphe</taxon>
    </lineage>
</organism>
<protein>
    <submittedName>
        <fullName evidence="2">Uncharacterized protein</fullName>
    </submittedName>
</protein>
<evidence type="ECO:0000313" key="3">
    <source>
        <dbReference type="Proteomes" id="UP000237438"/>
    </source>
</evidence>
<gene>
    <name evidence="2" type="ORF">EPUL_001148</name>
</gene>